<feature type="domain" description="ABC transmembrane type-1" evidence="8">
    <location>
        <begin position="88"/>
        <end position="278"/>
    </location>
</feature>
<evidence type="ECO:0000256" key="7">
    <source>
        <dbReference type="RuleBase" id="RU363032"/>
    </source>
</evidence>
<evidence type="ECO:0000259" key="8">
    <source>
        <dbReference type="PROSITE" id="PS50928"/>
    </source>
</evidence>
<dbReference type="PANTHER" id="PTHR32243">
    <property type="entry name" value="MALTOSE TRANSPORT SYSTEM PERMEASE-RELATED"/>
    <property type="match status" value="1"/>
</dbReference>
<feature type="transmembrane region" description="Helical" evidence="7">
    <location>
        <begin position="87"/>
        <end position="111"/>
    </location>
</feature>
<evidence type="ECO:0000256" key="6">
    <source>
        <dbReference type="ARBA" id="ARBA00023136"/>
    </source>
</evidence>
<reference evidence="9 10" key="1">
    <citation type="submission" date="2013-06" db="EMBL/GenBank/DDBJ databases">
        <title>Complete genome sequence of Paenibacillus mucilaginosus K02.</title>
        <authorList>
            <person name="Xiao B."/>
            <person name="Sun L."/>
            <person name="Xiao L."/>
            <person name="Lian B."/>
        </authorList>
    </citation>
    <scope>NUCLEOTIDE SEQUENCE [LARGE SCALE GENOMIC DNA]</scope>
    <source>
        <strain evidence="9 10">K02</strain>
    </source>
</reference>
<accession>I0BFH2</accession>
<dbReference type="Proteomes" id="UP000007392">
    <property type="component" value="Chromosome"/>
</dbReference>
<evidence type="ECO:0000256" key="3">
    <source>
        <dbReference type="ARBA" id="ARBA00022475"/>
    </source>
</evidence>
<dbReference type="Pfam" id="PF00528">
    <property type="entry name" value="BPD_transp_1"/>
    <property type="match status" value="1"/>
</dbReference>
<dbReference type="RefSeq" id="WP_014650194.1">
    <property type="nucleotide sequence ID" value="NC_017672.3"/>
</dbReference>
<evidence type="ECO:0000313" key="9">
    <source>
        <dbReference type="EMBL" id="AFH61119.1"/>
    </source>
</evidence>
<feature type="transmembrane region" description="Helical" evidence="7">
    <location>
        <begin position="123"/>
        <end position="145"/>
    </location>
</feature>
<dbReference type="PATRIC" id="fig|997761.3.peg.2007"/>
<keyword evidence="6 7" id="KW-0472">Membrane</keyword>
<dbReference type="PANTHER" id="PTHR32243:SF18">
    <property type="entry name" value="INNER MEMBRANE ABC TRANSPORTER PERMEASE PROTEIN YCJP"/>
    <property type="match status" value="1"/>
</dbReference>
<dbReference type="PROSITE" id="PS50928">
    <property type="entry name" value="ABC_TM1"/>
    <property type="match status" value="1"/>
</dbReference>
<dbReference type="InterPro" id="IPR000515">
    <property type="entry name" value="MetI-like"/>
</dbReference>
<evidence type="ECO:0000256" key="1">
    <source>
        <dbReference type="ARBA" id="ARBA00004651"/>
    </source>
</evidence>
<gene>
    <name evidence="9" type="ORF">B2K_10345</name>
</gene>
<dbReference type="EMBL" id="CP003422">
    <property type="protein sequence ID" value="AFH61119.1"/>
    <property type="molecule type" value="Genomic_DNA"/>
</dbReference>
<dbReference type="HOGENOM" id="CLU_016047_1_2_9"/>
<evidence type="ECO:0000313" key="10">
    <source>
        <dbReference type="Proteomes" id="UP000007392"/>
    </source>
</evidence>
<keyword evidence="3" id="KW-1003">Cell membrane</keyword>
<feature type="transmembrane region" description="Helical" evidence="7">
    <location>
        <begin position="157"/>
        <end position="179"/>
    </location>
</feature>
<evidence type="ECO:0000256" key="5">
    <source>
        <dbReference type="ARBA" id="ARBA00022989"/>
    </source>
</evidence>
<organism evidence="9 10">
    <name type="scientific">Paenibacillus mucilaginosus K02</name>
    <dbReference type="NCBI Taxonomy" id="997761"/>
    <lineage>
        <taxon>Bacteria</taxon>
        <taxon>Bacillati</taxon>
        <taxon>Bacillota</taxon>
        <taxon>Bacilli</taxon>
        <taxon>Bacillales</taxon>
        <taxon>Paenibacillaceae</taxon>
        <taxon>Paenibacillus</taxon>
    </lineage>
</organism>
<dbReference type="GO" id="GO:0005886">
    <property type="term" value="C:plasma membrane"/>
    <property type="evidence" value="ECO:0007669"/>
    <property type="project" value="UniProtKB-SubCell"/>
</dbReference>
<evidence type="ECO:0000256" key="4">
    <source>
        <dbReference type="ARBA" id="ARBA00022692"/>
    </source>
</evidence>
<feature type="transmembrane region" description="Helical" evidence="7">
    <location>
        <begin position="257"/>
        <end position="278"/>
    </location>
</feature>
<dbReference type="InterPro" id="IPR035906">
    <property type="entry name" value="MetI-like_sf"/>
</dbReference>
<proteinExistence type="inferred from homology"/>
<comment type="similarity">
    <text evidence="7">Belongs to the binding-protein-dependent transport system permease family.</text>
</comment>
<dbReference type="GO" id="GO:0055085">
    <property type="term" value="P:transmembrane transport"/>
    <property type="evidence" value="ECO:0007669"/>
    <property type="project" value="InterPro"/>
</dbReference>
<dbReference type="CDD" id="cd06261">
    <property type="entry name" value="TM_PBP2"/>
    <property type="match status" value="1"/>
</dbReference>
<dbReference type="AlphaFoldDB" id="I0BFH2"/>
<dbReference type="InterPro" id="IPR050901">
    <property type="entry name" value="BP-dep_ABC_trans_perm"/>
</dbReference>
<feature type="transmembrane region" description="Helical" evidence="7">
    <location>
        <begin position="27"/>
        <end position="47"/>
    </location>
</feature>
<dbReference type="Gene3D" id="1.10.3720.10">
    <property type="entry name" value="MetI-like"/>
    <property type="match status" value="1"/>
</dbReference>
<evidence type="ECO:0000256" key="2">
    <source>
        <dbReference type="ARBA" id="ARBA00022448"/>
    </source>
</evidence>
<keyword evidence="4 7" id="KW-0812">Transmembrane</keyword>
<protein>
    <submittedName>
        <fullName evidence="9">Sugar ABC transporter permease</fullName>
    </submittedName>
</protein>
<feature type="transmembrane region" description="Helical" evidence="7">
    <location>
        <begin position="200"/>
        <end position="222"/>
    </location>
</feature>
<dbReference type="KEGG" id="pmw:B2K_10345"/>
<dbReference type="SUPFAM" id="SSF161098">
    <property type="entry name" value="MetI-like"/>
    <property type="match status" value="1"/>
</dbReference>
<comment type="subcellular location">
    <subcellularLocation>
        <location evidence="1 7">Cell membrane</location>
        <topology evidence="1 7">Multi-pass membrane protein</topology>
    </subcellularLocation>
</comment>
<keyword evidence="2 7" id="KW-0813">Transport</keyword>
<keyword evidence="5 7" id="KW-1133">Transmembrane helix</keyword>
<name>I0BFH2_9BACL</name>
<sequence>MTEVIANSIKQKHIEPIMRQKISLSHFFYLILTCGFLCLFLFPYLYLMLSSFKPSREVISSSPAFFPSQFTMDNYLAMFNHLSIGKYFGNSLVTATSATLLSVLLGSLASYGLTRFSSKLGNLFLVFTLGVRLIPLISVAIPLYRIIGEVGLMDTKLALTLIYTSINIPFVIWMMLGFFDSMPKELDESARVDGCGMFGAFIRIILPISLPGLATTAIFSFMQSWNDFLFGLLFTSTSAKTVPVGISEFLTAYNLDLGPMTAAATLFSLPVMLFSFFMQNYIVRGMTMGAVKE</sequence>